<dbReference type="PANTHER" id="PTHR35580:SF1">
    <property type="entry name" value="PHYTASE-LIKE DOMAIN-CONTAINING PROTEIN"/>
    <property type="match status" value="1"/>
</dbReference>
<reference evidence="1" key="1">
    <citation type="submission" date="2018-05" db="EMBL/GenBank/DDBJ databases">
        <authorList>
            <person name="Lanie J.A."/>
            <person name="Ng W.-L."/>
            <person name="Kazmierczak K.M."/>
            <person name="Andrzejewski T.M."/>
            <person name="Davidsen T.M."/>
            <person name="Wayne K.J."/>
            <person name="Tettelin H."/>
            <person name="Glass J.I."/>
            <person name="Rusch D."/>
            <person name="Podicherti R."/>
            <person name="Tsui H.-C.T."/>
            <person name="Winkler M.E."/>
        </authorList>
    </citation>
    <scope>NUCLEOTIDE SEQUENCE</scope>
</reference>
<dbReference type="PANTHER" id="PTHR35580">
    <property type="entry name" value="CELL SURFACE GLYCOPROTEIN (S-LAYER PROTEIN)-LIKE PROTEIN"/>
    <property type="match status" value="1"/>
</dbReference>
<evidence type="ECO:0008006" key="2">
    <source>
        <dbReference type="Google" id="ProtNLM"/>
    </source>
</evidence>
<feature type="non-terminal residue" evidence="1">
    <location>
        <position position="1"/>
    </location>
</feature>
<dbReference type="InterPro" id="IPR038081">
    <property type="entry name" value="CalX-like_sf"/>
</dbReference>
<accession>A0A382BWR1</accession>
<gene>
    <name evidence="1" type="ORF">METZ01_LOCUS171094</name>
</gene>
<proteinExistence type="predicted"/>
<dbReference type="SUPFAM" id="SSF101898">
    <property type="entry name" value="NHL repeat"/>
    <property type="match status" value="1"/>
</dbReference>
<name>A0A382BWR1_9ZZZZ</name>
<dbReference type="AlphaFoldDB" id="A0A382BWR1"/>
<feature type="non-terminal residue" evidence="1">
    <location>
        <position position="680"/>
    </location>
</feature>
<sequence length="680" mass="70097">HTTVNTPNGSISQCVLAEDGSVYATGFFRSHAWVVAGNVHNTGMGSRMDNAFVAKFGPDGTAQWLRSLGAKVDNAKSYGFGIDVDAAGNAYITGKFMETVVLDLDADSEDLHVVPSGASYNAYLIKLDMNGKTQWSHSFNNTRGRSVAVDSAGDIVVGGSSDSDRQMWLSKFNRTGDLLWGHSFGSDKVDHLYTLTVDAADNIYVGGQTGSSRNTASGGDWQTNPERPAIVVNGVRHGDGVVAKFNPTGDTQWVSVFGGRGKVNLSLGIVVSGDTVYSTGRFNGTVDFSAGDGTGVINAGRKHDPYLVGHNTADGSFVCAAAILGKSSHEGLGNASGIAADSAGNVYVAGYFHNSVDFDSGANDVPFTSAGHSDGFVARYSPDCALGDTAGVTVFQSDGSTVVSEVGTSDVVSDVVSVVLNTQPTSVVTVTVDLAGSDEASTDEASIDVTELMFTTDNWSVAQDVTVTGVDDDVDDDDQTSMLTFSISGAAAYAALDDQEVVVTTTDDETSGFTVSTPVVTVSESGSTATLQVVLDSKPSAAVTISLTGSDADEALVGPTTLTFIPEDWKSPQDVIITGVNDLTVDGNQASTVTLTTSSADSDYADLTAAVNVTTTDDDAAGFTATSTDGTTEVSEFGSSDTISVVLSTEPTGTVVISVTASDPSEVVVSPTVLTFTSGN</sequence>
<dbReference type="SUPFAM" id="SSF141072">
    <property type="entry name" value="CalX-like"/>
    <property type="match status" value="1"/>
</dbReference>
<dbReference type="EMBL" id="UINC01031732">
    <property type="protein sequence ID" value="SVB18240.1"/>
    <property type="molecule type" value="Genomic_DNA"/>
</dbReference>
<evidence type="ECO:0000313" key="1">
    <source>
        <dbReference type="EMBL" id="SVB18240.1"/>
    </source>
</evidence>
<protein>
    <recommendedName>
        <fullName evidence="2">Calx-beta domain-containing protein</fullName>
    </recommendedName>
</protein>
<dbReference type="InterPro" id="IPR052918">
    <property type="entry name" value="Motility_Chemotaxis_Reg"/>
</dbReference>
<organism evidence="1">
    <name type="scientific">marine metagenome</name>
    <dbReference type="NCBI Taxonomy" id="408172"/>
    <lineage>
        <taxon>unclassified sequences</taxon>
        <taxon>metagenomes</taxon>
        <taxon>ecological metagenomes</taxon>
    </lineage>
</organism>